<dbReference type="CDD" id="cd00077">
    <property type="entry name" value="HDc"/>
    <property type="match status" value="1"/>
</dbReference>
<protein>
    <recommendedName>
        <fullName evidence="1">HD domain-containing protein</fullName>
    </recommendedName>
</protein>
<comment type="caution">
    <text evidence="2">The sequence shown here is derived from an EMBL/GenBank/DDBJ whole genome shotgun (WGS) entry which is preliminary data.</text>
</comment>
<name>A0ABQ4NCQ7_9BACL</name>
<dbReference type="SUPFAM" id="SSF109604">
    <property type="entry name" value="HD-domain/PDEase-like"/>
    <property type="match status" value="1"/>
</dbReference>
<dbReference type="Pfam" id="PF01966">
    <property type="entry name" value="HD"/>
    <property type="match status" value="1"/>
</dbReference>
<keyword evidence="3" id="KW-1185">Reference proteome</keyword>
<evidence type="ECO:0000259" key="1">
    <source>
        <dbReference type="PROSITE" id="PS51831"/>
    </source>
</evidence>
<sequence>MDQETILEQARDYAKSELERDHSGHDWWHVVRVARTARMLAEAEHADVYICELAALLHDVADVKLAGSKEAGLRKIGDWMRQAGVEEDHRAHVMEIASTMSFGGGHGQPMRTLEGQVVQDADRLDAIGAIGIARAFAYAGNKGQPIYDPALRPRASMTEAEYRNGPSTAINHFNEKLLRLKERLNTETARLLAEKRHRFLEYFLREFDREWAAGNADYLKETLFPAEYAGRIHIAFGDSAGGSLRIALRGMPGEKAVTLNDDLMVGPLHNEDEPEGLAKRLSWWRTCTSEEECRETMEYALRAALDWKQWPKRLRGRHVVVWAGESASEQIGLRRLAAALADDTEISVIDTTALANKRYKKTAFENEDAIYRSTGELGPDKLALLLPEARLLTPREREAYADEWRQLVADGGILRVMDKGRPLSVDGSYFDADIMEAVSNLTGAEGRLVKCARIVGEVIGSANQYVGDSYIEYRVRELIKEGKLVYTGSLNAMRYYSVGLGE</sequence>
<dbReference type="InterPro" id="IPR003607">
    <property type="entry name" value="HD/PDEase_dom"/>
</dbReference>
<accession>A0ABQ4NCQ7</accession>
<dbReference type="Pfam" id="PF08874">
    <property type="entry name" value="DUF1835"/>
    <property type="match status" value="1"/>
</dbReference>
<gene>
    <name evidence="2" type="ORF">PACILC2_45670</name>
</gene>
<dbReference type="Gene3D" id="1.20.58.1910">
    <property type="match status" value="1"/>
</dbReference>
<dbReference type="InterPro" id="IPR022123">
    <property type="entry name" value="DUF3658"/>
</dbReference>
<evidence type="ECO:0000313" key="3">
    <source>
        <dbReference type="Proteomes" id="UP000680304"/>
    </source>
</evidence>
<dbReference type="PANTHER" id="PTHR33594">
    <property type="entry name" value="SUPERFAMILY HYDROLASE, PUTATIVE (AFU_ORTHOLOGUE AFUA_1G03035)-RELATED"/>
    <property type="match status" value="1"/>
</dbReference>
<dbReference type="PROSITE" id="PS51831">
    <property type="entry name" value="HD"/>
    <property type="match status" value="1"/>
</dbReference>
<dbReference type="EMBL" id="BOVJ01000160">
    <property type="protein sequence ID" value="GIQ65999.1"/>
    <property type="molecule type" value="Genomic_DNA"/>
</dbReference>
<dbReference type="Proteomes" id="UP000680304">
    <property type="component" value="Unassembled WGS sequence"/>
</dbReference>
<dbReference type="Pfam" id="PF12395">
    <property type="entry name" value="DUF3658"/>
    <property type="match status" value="1"/>
</dbReference>
<dbReference type="InterPro" id="IPR014973">
    <property type="entry name" value="DUF1835"/>
</dbReference>
<dbReference type="InterPro" id="IPR006674">
    <property type="entry name" value="HD_domain"/>
</dbReference>
<dbReference type="RefSeq" id="WP_213530550.1">
    <property type="nucleotide sequence ID" value="NZ_BOVJ01000160.1"/>
</dbReference>
<evidence type="ECO:0000313" key="2">
    <source>
        <dbReference type="EMBL" id="GIQ65999.1"/>
    </source>
</evidence>
<proteinExistence type="predicted"/>
<organism evidence="2 3">
    <name type="scientific">Paenibacillus cisolokensis</name>
    <dbReference type="NCBI Taxonomy" id="1658519"/>
    <lineage>
        <taxon>Bacteria</taxon>
        <taxon>Bacillati</taxon>
        <taxon>Bacillota</taxon>
        <taxon>Bacilli</taxon>
        <taxon>Bacillales</taxon>
        <taxon>Paenibacillaceae</taxon>
        <taxon>Paenibacillus</taxon>
    </lineage>
</organism>
<dbReference type="SMART" id="SM00471">
    <property type="entry name" value="HDc"/>
    <property type="match status" value="1"/>
</dbReference>
<dbReference type="PANTHER" id="PTHR33594:SF1">
    <property type="entry name" value="HD_PDEASE DOMAIN-CONTAINING PROTEIN"/>
    <property type="match status" value="1"/>
</dbReference>
<reference evidence="2 3" key="1">
    <citation type="submission" date="2021-04" db="EMBL/GenBank/DDBJ databases">
        <title>Draft genome sequence of Paenibacillus cisolokensis, LC2-13A.</title>
        <authorList>
            <person name="Uke A."/>
            <person name="Chhe C."/>
            <person name="Baramee S."/>
            <person name="Kosugi A."/>
        </authorList>
    </citation>
    <scope>NUCLEOTIDE SEQUENCE [LARGE SCALE GENOMIC DNA]</scope>
    <source>
        <strain evidence="2 3">LC2-13A</strain>
    </source>
</reference>
<feature type="domain" description="HD" evidence="1">
    <location>
        <begin position="26"/>
        <end position="127"/>
    </location>
</feature>
<dbReference type="Gene3D" id="1.10.472.50">
    <property type="entry name" value="HD-domain/PDEase-like"/>
    <property type="match status" value="1"/>
</dbReference>